<dbReference type="PATRIC" id="fig|679936.5.peg.3154"/>
<reference evidence="13" key="1">
    <citation type="submission" date="2011-12" db="EMBL/GenBank/DDBJ databases">
        <title>The complete genome of chromosome of Sulfobacillus acidophilus DSM 10332.</title>
        <authorList>
            <person name="Lucas S."/>
            <person name="Han J."/>
            <person name="Lapidus A."/>
            <person name="Bruce D."/>
            <person name="Goodwin L."/>
            <person name="Pitluck S."/>
            <person name="Peters L."/>
            <person name="Kyrpides N."/>
            <person name="Mavromatis K."/>
            <person name="Ivanova N."/>
            <person name="Mikhailova N."/>
            <person name="Chertkov O."/>
            <person name="Saunders E."/>
            <person name="Detter J.C."/>
            <person name="Tapia R."/>
            <person name="Han C."/>
            <person name="Land M."/>
            <person name="Hauser L."/>
            <person name="Markowitz V."/>
            <person name="Cheng J.-F."/>
            <person name="Hugenholtz P."/>
            <person name="Woyke T."/>
            <person name="Wu D."/>
            <person name="Pukall R."/>
            <person name="Gehrich-Schroeter G."/>
            <person name="Schneider S."/>
            <person name="Klenk H.-P."/>
            <person name="Eisen J.A."/>
        </authorList>
    </citation>
    <scope>NUCLEOTIDE SEQUENCE [LARGE SCALE GENOMIC DNA]</scope>
    <source>
        <strain evidence="13">ATCC 700253 / DSM 10332 / NAL</strain>
    </source>
</reference>
<evidence type="ECO:0000256" key="3">
    <source>
        <dbReference type="ARBA" id="ARBA00022618"/>
    </source>
</evidence>
<evidence type="ECO:0000256" key="4">
    <source>
        <dbReference type="ARBA" id="ARBA00022723"/>
    </source>
</evidence>
<comment type="similarity">
    <text evidence="2 10">Belongs to the TRAFAC class TrmE-Era-EngA-EngB-Septin-like GTPase superfamily. EngB GTPase family.</text>
</comment>
<evidence type="ECO:0000256" key="5">
    <source>
        <dbReference type="ARBA" id="ARBA00022741"/>
    </source>
</evidence>
<dbReference type="GO" id="GO:0046872">
    <property type="term" value="F:metal ion binding"/>
    <property type="evidence" value="ECO:0007669"/>
    <property type="project" value="UniProtKB-KW"/>
</dbReference>
<protein>
    <recommendedName>
        <fullName evidence="10">Probable GTP-binding protein EngB</fullName>
    </recommendedName>
</protein>
<keyword evidence="3 10" id="KW-0132">Cell division</keyword>
<reference evidence="12 13" key="2">
    <citation type="journal article" date="2012" name="Stand. Genomic Sci.">
        <title>Complete genome sequence of the moderately thermophilic mineral-sulfide-oxidizing firmicute Sulfobacillus acidophilus type strain (NAL(T)).</title>
        <authorList>
            <person name="Anderson I."/>
            <person name="Chertkov O."/>
            <person name="Chen A."/>
            <person name="Saunders E."/>
            <person name="Lapidus A."/>
            <person name="Nolan M."/>
            <person name="Lucas S."/>
            <person name="Hammon N."/>
            <person name="Deshpande S."/>
            <person name="Cheng J.F."/>
            <person name="Han C."/>
            <person name="Tapia R."/>
            <person name="Goodwin L.A."/>
            <person name="Pitluck S."/>
            <person name="Liolios K."/>
            <person name="Pagani I."/>
            <person name="Ivanova N."/>
            <person name="Mikhailova N."/>
            <person name="Pati A."/>
            <person name="Palaniappan K."/>
            <person name="Land M."/>
            <person name="Pan C."/>
            <person name="Rohde M."/>
            <person name="Pukall R."/>
            <person name="Goker M."/>
            <person name="Detter J.C."/>
            <person name="Woyke T."/>
            <person name="Bristow J."/>
            <person name="Eisen J.A."/>
            <person name="Markowitz V."/>
            <person name="Hugenholtz P."/>
            <person name="Kyrpides N.C."/>
            <person name="Klenk H.P."/>
            <person name="Mavromatis K."/>
        </authorList>
    </citation>
    <scope>NUCLEOTIDE SEQUENCE [LARGE SCALE GENOMIC DNA]</scope>
    <source>
        <strain evidence="13">ATCC 700253 / DSM 10332 / NAL</strain>
    </source>
</reference>
<dbReference type="GO" id="GO:0005525">
    <property type="term" value="F:GTP binding"/>
    <property type="evidence" value="ECO:0007669"/>
    <property type="project" value="UniProtKB-UniRule"/>
</dbReference>
<evidence type="ECO:0000256" key="7">
    <source>
        <dbReference type="ARBA" id="ARBA00023134"/>
    </source>
</evidence>
<dbReference type="Pfam" id="PF01926">
    <property type="entry name" value="MMR_HSR1"/>
    <property type="match status" value="1"/>
</dbReference>
<dbReference type="PROSITE" id="PS51706">
    <property type="entry name" value="G_ENGB"/>
    <property type="match status" value="1"/>
</dbReference>
<keyword evidence="9 10" id="KW-0131">Cell cycle</keyword>
<comment type="function">
    <text evidence="10">Necessary for normal cell division and for the maintenance of normal septation.</text>
</comment>
<keyword evidence="6" id="KW-0460">Magnesium</keyword>
<evidence type="ECO:0000256" key="9">
    <source>
        <dbReference type="ARBA" id="ARBA00023306"/>
    </source>
</evidence>
<dbReference type="PANTHER" id="PTHR11649">
    <property type="entry name" value="MSS1/TRME-RELATED GTP-BINDING PROTEIN"/>
    <property type="match status" value="1"/>
</dbReference>
<dbReference type="NCBIfam" id="TIGR00231">
    <property type="entry name" value="small_GTP"/>
    <property type="match status" value="1"/>
</dbReference>
<dbReference type="NCBIfam" id="TIGR03598">
    <property type="entry name" value="GTPase_YsxC"/>
    <property type="match status" value="1"/>
</dbReference>
<dbReference type="SUPFAM" id="SSF52540">
    <property type="entry name" value="P-loop containing nucleoside triphosphate hydrolases"/>
    <property type="match status" value="1"/>
</dbReference>
<dbReference type="PANTHER" id="PTHR11649:SF13">
    <property type="entry name" value="ENGB-TYPE G DOMAIN-CONTAINING PROTEIN"/>
    <property type="match status" value="1"/>
</dbReference>
<dbReference type="InterPro" id="IPR005225">
    <property type="entry name" value="Small_GTP-bd"/>
</dbReference>
<keyword evidence="4" id="KW-0479">Metal-binding</keyword>
<evidence type="ECO:0000256" key="10">
    <source>
        <dbReference type="HAMAP-Rule" id="MF_00321"/>
    </source>
</evidence>
<evidence type="ECO:0000256" key="2">
    <source>
        <dbReference type="ARBA" id="ARBA00009638"/>
    </source>
</evidence>
<sequence>MAGKNNMVASALTADEMPQTGWPEVAFMGRSNAGKSSLINQLAKSKVAHTSGTPGKTQRIHFYAMSGWYVVDLPGFGYAKVSKVERELFGEAVETYLTTRQPLIAGVLIQDVRRDPADEERMVVEWASQRNILLIIAASKVDKLNRQERAEREAVLQETYRRPVILISNRTGEGIDPIRQAIRGLGLKV</sequence>
<dbReference type="InterPro" id="IPR030393">
    <property type="entry name" value="G_ENGB_dom"/>
</dbReference>
<evidence type="ECO:0000256" key="8">
    <source>
        <dbReference type="ARBA" id="ARBA00023210"/>
    </source>
</evidence>
<accession>G8U0W8</accession>
<organism evidence="12 13">
    <name type="scientific">Sulfobacillus acidophilus (strain ATCC 700253 / DSM 10332 / NAL)</name>
    <dbReference type="NCBI Taxonomy" id="679936"/>
    <lineage>
        <taxon>Bacteria</taxon>
        <taxon>Bacillati</taxon>
        <taxon>Bacillota</taxon>
        <taxon>Clostridia</taxon>
        <taxon>Eubacteriales</taxon>
        <taxon>Clostridiales Family XVII. Incertae Sedis</taxon>
        <taxon>Sulfobacillus</taxon>
    </lineage>
</organism>
<dbReference type="Gene3D" id="3.40.50.300">
    <property type="entry name" value="P-loop containing nucleotide triphosphate hydrolases"/>
    <property type="match status" value="1"/>
</dbReference>
<dbReference type="InterPro" id="IPR027417">
    <property type="entry name" value="P-loop_NTPase"/>
</dbReference>
<dbReference type="KEGG" id="sap:Sulac_3056"/>
<proteinExistence type="inferred from homology"/>
<name>G8U0W8_SULAD</name>
<dbReference type="EMBL" id="CP003179">
    <property type="protein sequence ID" value="AEW06513.1"/>
    <property type="molecule type" value="Genomic_DNA"/>
</dbReference>
<dbReference type="InterPro" id="IPR006073">
    <property type="entry name" value="GTP-bd"/>
</dbReference>
<evidence type="ECO:0000313" key="13">
    <source>
        <dbReference type="Proteomes" id="UP000005439"/>
    </source>
</evidence>
<dbReference type="HOGENOM" id="CLU_033732_3_0_9"/>
<dbReference type="GO" id="GO:0005829">
    <property type="term" value="C:cytosol"/>
    <property type="evidence" value="ECO:0007669"/>
    <property type="project" value="TreeGrafter"/>
</dbReference>
<dbReference type="AlphaFoldDB" id="G8U0W8"/>
<dbReference type="CDD" id="cd01876">
    <property type="entry name" value="YihA_EngB"/>
    <property type="match status" value="1"/>
</dbReference>
<dbReference type="HAMAP" id="MF_00321">
    <property type="entry name" value="GTPase_EngB"/>
    <property type="match status" value="1"/>
</dbReference>
<gene>
    <name evidence="10" type="primary">engB</name>
    <name evidence="12" type="ordered locus">Sulac_3056</name>
</gene>
<comment type="cofactor">
    <cofactor evidence="1">
        <name>Mg(2+)</name>
        <dbReference type="ChEBI" id="CHEBI:18420"/>
    </cofactor>
</comment>
<dbReference type="InterPro" id="IPR019987">
    <property type="entry name" value="GTP-bd_ribosome_bio_YsxC"/>
</dbReference>
<keyword evidence="8 10" id="KW-0717">Septation</keyword>
<evidence type="ECO:0000256" key="1">
    <source>
        <dbReference type="ARBA" id="ARBA00001946"/>
    </source>
</evidence>
<dbReference type="STRING" id="679936.Sulac_3056"/>
<dbReference type="Proteomes" id="UP000005439">
    <property type="component" value="Chromosome"/>
</dbReference>
<evidence type="ECO:0000313" key="12">
    <source>
        <dbReference type="EMBL" id="AEW06513.1"/>
    </source>
</evidence>
<keyword evidence="5 10" id="KW-0547">Nucleotide-binding</keyword>
<keyword evidence="7 10" id="KW-0342">GTP-binding</keyword>
<evidence type="ECO:0000256" key="6">
    <source>
        <dbReference type="ARBA" id="ARBA00022842"/>
    </source>
</evidence>
<keyword evidence="13" id="KW-1185">Reference proteome</keyword>
<evidence type="ECO:0000259" key="11">
    <source>
        <dbReference type="PROSITE" id="PS51706"/>
    </source>
</evidence>
<feature type="domain" description="EngB-type G" evidence="11">
    <location>
        <begin position="21"/>
        <end position="188"/>
    </location>
</feature>
<dbReference type="GO" id="GO:0000917">
    <property type="term" value="P:division septum assembly"/>
    <property type="evidence" value="ECO:0007669"/>
    <property type="project" value="UniProtKB-KW"/>
</dbReference>